<organism evidence="1 2">
    <name type="scientific">Xenopus laevis</name>
    <name type="common">African clawed frog</name>
    <dbReference type="NCBI Taxonomy" id="8355"/>
    <lineage>
        <taxon>Eukaryota</taxon>
        <taxon>Metazoa</taxon>
        <taxon>Chordata</taxon>
        <taxon>Craniata</taxon>
        <taxon>Vertebrata</taxon>
        <taxon>Euteleostomi</taxon>
        <taxon>Amphibia</taxon>
        <taxon>Batrachia</taxon>
        <taxon>Anura</taxon>
        <taxon>Pipoidea</taxon>
        <taxon>Pipidae</taxon>
        <taxon>Xenopodinae</taxon>
        <taxon>Xenopus</taxon>
        <taxon>Xenopus</taxon>
    </lineage>
</organism>
<dbReference type="Proteomes" id="UP000694892">
    <property type="component" value="Chromosome 7L"/>
</dbReference>
<protein>
    <submittedName>
        <fullName evidence="1">Uncharacterized protein</fullName>
    </submittedName>
</protein>
<proteinExistence type="predicted"/>
<evidence type="ECO:0000313" key="2">
    <source>
        <dbReference type="Proteomes" id="UP000694892"/>
    </source>
</evidence>
<sequence>MQCSVQGPNEYNSSKCTYCEQKIEKKFKFLYSQTGNSFFCLKNCSSPLILNIEMPQSFFLAEHYAA</sequence>
<evidence type="ECO:0000313" key="1">
    <source>
        <dbReference type="EMBL" id="OCT72403.1"/>
    </source>
</evidence>
<reference evidence="2" key="1">
    <citation type="journal article" date="2016" name="Nature">
        <title>Genome evolution in the allotetraploid frog Xenopus laevis.</title>
        <authorList>
            <person name="Session A.M."/>
            <person name="Uno Y."/>
            <person name="Kwon T."/>
            <person name="Chapman J.A."/>
            <person name="Toyoda A."/>
            <person name="Takahashi S."/>
            <person name="Fukui A."/>
            <person name="Hikosaka A."/>
            <person name="Suzuki A."/>
            <person name="Kondo M."/>
            <person name="van Heeringen S.J."/>
            <person name="Quigley I."/>
            <person name="Heinz S."/>
            <person name="Ogino H."/>
            <person name="Ochi H."/>
            <person name="Hellsten U."/>
            <person name="Lyons J.B."/>
            <person name="Simakov O."/>
            <person name="Putnam N."/>
            <person name="Stites J."/>
            <person name="Kuroki Y."/>
            <person name="Tanaka T."/>
            <person name="Michiue T."/>
            <person name="Watanabe M."/>
            <person name="Bogdanovic O."/>
            <person name="Lister R."/>
            <person name="Georgiou G."/>
            <person name="Paranjpe S.S."/>
            <person name="van Kruijsbergen I."/>
            <person name="Shu S."/>
            <person name="Carlson J."/>
            <person name="Kinoshita T."/>
            <person name="Ohta Y."/>
            <person name="Mawaribuchi S."/>
            <person name="Jenkins J."/>
            <person name="Grimwood J."/>
            <person name="Schmutz J."/>
            <person name="Mitros T."/>
            <person name="Mozaffari S.V."/>
            <person name="Suzuki Y."/>
            <person name="Haramoto Y."/>
            <person name="Yamamoto T.S."/>
            <person name="Takagi C."/>
            <person name="Heald R."/>
            <person name="Miller K."/>
            <person name="Haudenschild C."/>
            <person name="Kitzman J."/>
            <person name="Nakayama T."/>
            <person name="Izutsu Y."/>
            <person name="Robert J."/>
            <person name="Fortriede J."/>
            <person name="Burns K."/>
            <person name="Lotay V."/>
            <person name="Karimi K."/>
            <person name="Yasuoka Y."/>
            <person name="Dichmann D.S."/>
            <person name="Flajnik M.F."/>
            <person name="Houston D.W."/>
            <person name="Shendure J."/>
            <person name="DuPasquier L."/>
            <person name="Vize P.D."/>
            <person name="Zorn A.M."/>
            <person name="Ito M."/>
            <person name="Marcotte E.M."/>
            <person name="Wallingford J.B."/>
            <person name="Ito Y."/>
            <person name="Asashima M."/>
            <person name="Ueno N."/>
            <person name="Matsuda Y."/>
            <person name="Veenstra G.J."/>
            <person name="Fujiyama A."/>
            <person name="Harland R.M."/>
            <person name="Taira M."/>
            <person name="Rokhsar D.S."/>
        </authorList>
    </citation>
    <scope>NUCLEOTIDE SEQUENCE [LARGE SCALE GENOMIC DNA]</scope>
    <source>
        <strain evidence="2">J</strain>
    </source>
</reference>
<gene>
    <name evidence="1" type="ORF">XELAEV_18035384mg</name>
</gene>
<accession>A0A974CFT7</accession>
<dbReference type="AlphaFoldDB" id="A0A974CFT7"/>
<dbReference type="EMBL" id="CM004478">
    <property type="protein sequence ID" value="OCT72403.1"/>
    <property type="molecule type" value="Genomic_DNA"/>
</dbReference>
<name>A0A974CFT7_XENLA</name>